<dbReference type="SUPFAM" id="SSF54001">
    <property type="entry name" value="Cysteine proteinases"/>
    <property type="match status" value="1"/>
</dbReference>
<dbReference type="EMBL" id="WOWK01000104">
    <property type="protein sequence ID" value="KAF0318806.1"/>
    <property type="molecule type" value="Genomic_DNA"/>
</dbReference>
<dbReference type="AlphaFoldDB" id="A0A8H3ZM55"/>
<gene>
    <name evidence="2" type="ORF">GQ607_013938</name>
</gene>
<feature type="compositionally biased region" description="Polar residues" evidence="1">
    <location>
        <begin position="122"/>
        <end position="146"/>
    </location>
</feature>
<comment type="caution">
    <text evidence="2">The sequence shown here is derived from an EMBL/GenBank/DDBJ whole genome shotgun (WGS) entry which is preliminary data.</text>
</comment>
<dbReference type="InterPro" id="IPR038765">
    <property type="entry name" value="Papain-like_cys_pep_sf"/>
</dbReference>
<name>A0A8H3ZM55_9PEZI</name>
<dbReference type="Gene3D" id="3.40.395.10">
    <property type="entry name" value="Adenoviral Proteinase, Chain A"/>
    <property type="match status" value="1"/>
</dbReference>
<evidence type="ECO:0000256" key="1">
    <source>
        <dbReference type="SAM" id="MobiDB-lite"/>
    </source>
</evidence>
<reference evidence="2 3" key="1">
    <citation type="submission" date="2019-12" db="EMBL/GenBank/DDBJ databases">
        <title>A genome sequence resource for the geographically widespread anthracnose pathogen Colletotrichum asianum.</title>
        <authorList>
            <person name="Meng Y."/>
        </authorList>
    </citation>
    <scope>NUCLEOTIDE SEQUENCE [LARGE SCALE GENOMIC DNA]</scope>
    <source>
        <strain evidence="2 3">ICMP 18580</strain>
    </source>
</reference>
<proteinExistence type="predicted"/>
<accession>A0A8H3ZM55</accession>
<organism evidence="2 3">
    <name type="scientific">Colletotrichum asianum</name>
    <dbReference type="NCBI Taxonomy" id="702518"/>
    <lineage>
        <taxon>Eukaryota</taxon>
        <taxon>Fungi</taxon>
        <taxon>Dikarya</taxon>
        <taxon>Ascomycota</taxon>
        <taxon>Pezizomycotina</taxon>
        <taxon>Sordariomycetes</taxon>
        <taxon>Hypocreomycetidae</taxon>
        <taxon>Glomerellales</taxon>
        <taxon>Glomerellaceae</taxon>
        <taxon>Colletotrichum</taxon>
        <taxon>Colletotrichum gloeosporioides species complex</taxon>
    </lineage>
</organism>
<feature type="region of interest" description="Disordered" evidence="1">
    <location>
        <begin position="110"/>
        <end position="167"/>
    </location>
</feature>
<evidence type="ECO:0008006" key="4">
    <source>
        <dbReference type="Google" id="ProtNLM"/>
    </source>
</evidence>
<protein>
    <recommendedName>
        <fullName evidence="4">Ubiquitin-like protease family profile domain-containing protein</fullName>
    </recommendedName>
</protein>
<dbReference type="OrthoDB" id="4802220at2759"/>
<dbReference type="Proteomes" id="UP000434172">
    <property type="component" value="Unassembled WGS sequence"/>
</dbReference>
<feature type="compositionally biased region" description="Polar residues" evidence="1">
    <location>
        <begin position="153"/>
        <end position="167"/>
    </location>
</feature>
<keyword evidence="3" id="KW-1185">Reference proteome</keyword>
<evidence type="ECO:0000313" key="3">
    <source>
        <dbReference type="Proteomes" id="UP000434172"/>
    </source>
</evidence>
<sequence>MTKEAQELYRRETQRWRDELQSLLGSSTTPDGKDIENLQREVCHSLVRIIKNAHDKPPESLWDVGGPLHGIHYRRPVIRSIWETIARKQTAVALTTATSMREMVPVDVQGTQSARAARYSRRNQSVAGDTGSRSAMPSPTSITESSIALPGSHQDQPNRQQLSKSDTENIATQCTIDRPPDQAQTSQCSRGVAFTYINDTELLKPGKRLHGSLILSIIRRAAHLNPFQYVILDPAISSGIQNHKPIPRDVQEQMASSGRCSIIAPIHLADKQHWVLLRFDRRDDVVHVYDSLSPTGVDGQVRAFILLLITTLAMHDPVPTIHSCHCPLQADEGDSGIAVIVDALNVMTGNGRLGVDSNKNYTL</sequence>
<evidence type="ECO:0000313" key="2">
    <source>
        <dbReference type="EMBL" id="KAF0318806.1"/>
    </source>
</evidence>